<evidence type="ECO:0000313" key="2">
    <source>
        <dbReference type="EMBL" id="TKR78279.1"/>
    </source>
</evidence>
<accession>A0A4U5N6P9</accession>
<dbReference type="EMBL" id="AZBU02000005">
    <property type="protein sequence ID" value="TKR78279.1"/>
    <property type="molecule type" value="Genomic_DNA"/>
</dbReference>
<proteinExistence type="predicted"/>
<dbReference type="AlphaFoldDB" id="A0A4U5N6P9"/>
<organism evidence="2 3">
    <name type="scientific">Steinernema carpocapsae</name>
    <name type="common">Entomopathogenic nematode</name>
    <dbReference type="NCBI Taxonomy" id="34508"/>
    <lineage>
        <taxon>Eukaryota</taxon>
        <taxon>Metazoa</taxon>
        <taxon>Ecdysozoa</taxon>
        <taxon>Nematoda</taxon>
        <taxon>Chromadorea</taxon>
        <taxon>Rhabditida</taxon>
        <taxon>Tylenchina</taxon>
        <taxon>Panagrolaimomorpha</taxon>
        <taxon>Strongyloidoidea</taxon>
        <taxon>Steinernematidae</taxon>
        <taxon>Steinernema</taxon>
    </lineage>
</organism>
<reference evidence="2 3" key="2">
    <citation type="journal article" date="2019" name="G3 (Bethesda)">
        <title>Hybrid Assembly of the Genome of the Entomopathogenic Nematode Steinernema carpocapsae Identifies the X-Chromosome.</title>
        <authorList>
            <person name="Serra L."/>
            <person name="Macchietto M."/>
            <person name="Macias-Munoz A."/>
            <person name="McGill C.J."/>
            <person name="Rodriguez I.M."/>
            <person name="Rodriguez B."/>
            <person name="Murad R."/>
            <person name="Mortazavi A."/>
        </authorList>
    </citation>
    <scope>NUCLEOTIDE SEQUENCE [LARGE SCALE GENOMIC DNA]</scope>
    <source>
        <strain evidence="2 3">ALL</strain>
    </source>
</reference>
<keyword evidence="3" id="KW-1185">Reference proteome</keyword>
<feature type="region of interest" description="Disordered" evidence="1">
    <location>
        <begin position="1"/>
        <end position="21"/>
    </location>
</feature>
<name>A0A4U5N6P9_STECR</name>
<dbReference type="Proteomes" id="UP000298663">
    <property type="component" value="Unassembled WGS sequence"/>
</dbReference>
<gene>
    <name evidence="2" type="ORF">L596_019110</name>
</gene>
<reference evidence="2 3" key="1">
    <citation type="journal article" date="2015" name="Genome Biol.">
        <title>Comparative genomics of Steinernema reveals deeply conserved gene regulatory networks.</title>
        <authorList>
            <person name="Dillman A.R."/>
            <person name="Macchietto M."/>
            <person name="Porter C.F."/>
            <person name="Rogers A."/>
            <person name="Williams B."/>
            <person name="Antoshechkin I."/>
            <person name="Lee M.M."/>
            <person name="Goodwin Z."/>
            <person name="Lu X."/>
            <person name="Lewis E.E."/>
            <person name="Goodrich-Blair H."/>
            <person name="Stock S.P."/>
            <person name="Adams B.J."/>
            <person name="Sternberg P.W."/>
            <person name="Mortazavi A."/>
        </authorList>
    </citation>
    <scope>NUCLEOTIDE SEQUENCE [LARGE SCALE GENOMIC DNA]</scope>
    <source>
        <strain evidence="2 3">ALL</strain>
    </source>
</reference>
<evidence type="ECO:0000313" key="3">
    <source>
        <dbReference type="Proteomes" id="UP000298663"/>
    </source>
</evidence>
<protein>
    <submittedName>
        <fullName evidence="2">Uncharacterized protein</fullName>
    </submittedName>
</protein>
<sequence>MREATHFGDRQLKVEEPRKEGTQRRRWVSEALFFGSDESRSTPITDFAPITGSDKHKSRILGAQSAQFAFCGSHEMGDRAMDVLLLLSEVFFCRFTPDASPFSQYL</sequence>
<evidence type="ECO:0000256" key="1">
    <source>
        <dbReference type="SAM" id="MobiDB-lite"/>
    </source>
</evidence>
<comment type="caution">
    <text evidence="2">The sequence shown here is derived from an EMBL/GenBank/DDBJ whole genome shotgun (WGS) entry which is preliminary data.</text>
</comment>